<dbReference type="GeneID" id="63733966"/>
<keyword evidence="2" id="KW-1185">Reference proteome</keyword>
<evidence type="ECO:0000313" key="1">
    <source>
        <dbReference type="EMBL" id="OJJ02996.1"/>
    </source>
</evidence>
<proteinExistence type="predicted"/>
<protein>
    <submittedName>
        <fullName evidence="1">Uncharacterized protein</fullName>
    </submittedName>
</protein>
<gene>
    <name evidence="1" type="ORF">ASPVEDRAFT_889447</name>
</gene>
<dbReference type="AlphaFoldDB" id="A0A1L9PNH7"/>
<dbReference type="OrthoDB" id="504210at2759"/>
<accession>A0A1L9PNH7</accession>
<dbReference type="VEuPathDB" id="FungiDB:ASPVEDRAFT_889447"/>
<name>A0A1L9PNH7_ASPVE</name>
<dbReference type="RefSeq" id="XP_040668758.1">
    <property type="nucleotide sequence ID" value="XM_040818455.1"/>
</dbReference>
<dbReference type="EMBL" id="KV878130">
    <property type="protein sequence ID" value="OJJ02996.1"/>
    <property type="molecule type" value="Genomic_DNA"/>
</dbReference>
<reference evidence="2" key="1">
    <citation type="journal article" date="2017" name="Genome Biol.">
        <title>Comparative genomics reveals high biological diversity and specific adaptations in the industrially and medically important fungal genus Aspergillus.</title>
        <authorList>
            <person name="de Vries R.P."/>
            <person name="Riley R."/>
            <person name="Wiebenga A."/>
            <person name="Aguilar-Osorio G."/>
            <person name="Amillis S."/>
            <person name="Uchima C.A."/>
            <person name="Anderluh G."/>
            <person name="Asadollahi M."/>
            <person name="Askin M."/>
            <person name="Barry K."/>
            <person name="Battaglia E."/>
            <person name="Bayram O."/>
            <person name="Benocci T."/>
            <person name="Braus-Stromeyer S.A."/>
            <person name="Caldana C."/>
            <person name="Canovas D."/>
            <person name="Cerqueira G.C."/>
            <person name="Chen F."/>
            <person name="Chen W."/>
            <person name="Choi C."/>
            <person name="Clum A."/>
            <person name="Dos Santos R.A."/>
            <person name="Damasio A.R."/>
            <person name="Diallinas G."/>
            <person name="Emri T."/>
            <person name="Fekete E."/>
            <person name="Flipphi M."/>
            <person name="Freyberg S."/>
            <person name="Gallo A."/>
            <person name="Gournas C."/>
            <person name="Habgood R."/>
            <person name="Hainaut M."/>
            <person name="Harispe M.L."/>
            <person name="Henrissat B."/>
            <person name="Hilden K.S."/>
            <person name="Hope R."/>
            <person name="Hossain A."/>
            <person name="Karabika E."/>
            <person name="Karaffa L."/>
            <person name="Karanyi Z."/>
            <person name="Krasevec N."/>
            <person name="Kuo A."/>
            <person name="Kusch H."/>
            <person name="LaButti K."/>
            <person name="Lagendijk E.L."/>
            <person name="Lapidus A."/>
            <person name="Levasseur A."/>
            <person name="Lindquist E."/>
            <person name="Lipzen A."/>
            <person name="Logrieco A.F."/>
            <person name="MacCabe A."/>
            <person name="Maekelae M.R."/>
            <person name="Malavazi I."/>
            <person name="Melin P."/>
            <person name="Meyer V."/>
            <person name="Mielnichuk N."/>
            <person name="Miskei M."/>
            <person name="Molnar A.P."/>
            <person name="Mule G."/>
            <person name="Ngan C.Y."/>
            <person name="Orejas M."/>
            <person name="Orosz E."/>
            <person name="Ouedraogo J.P."/>
            <person name="Overkamp K.M."/>
            <person name="Park H.-S."/>
            <person name="Perrone G."/>
            <person name="Piumi F."/>
            <person name="Punt P.J."/>
            <person name="Ram A.F."/>
            <person name="Ramon A."/>
            <person name="Rauscher S."/>
            <person name="Record E."/>
            <person name="Riano-Pachon D.M."/>
            <person name="Robert V."/>
            <person name="Roehrig J."/>
            <person name="Ruller R."/>
            <person name="Salamov A."/>
            <person name="Salih N.S."/>
            <person name="Samson R.A."/>
            <person name="Sandor E."/>
            <person name="Sanguinetti M."/>
            <person name="Schuetze T."/>
            <person name="Sepcic K."/>
            <person name="Shelest E."/>
            <person name="Sherlock G."/>
            <person name="Sophianopoulou V."/>
            <person name="Squina F.M."/>
            <person name="Sun H."/>
            <person name="Susca A."/>
            <person name="Todd R.B."/>
            <person name="Tsang A."/>
            <person name="Unkles S.E."/>
            <person name="van de Wiele N."/>
            <person name="van Rossen-Uffink D."/>
            <person name="Oliveira J.V."/>
            <person name="Vesth T.C."/>
            <person name="Visser J."/>
            <person name="Yu J.-H."/>
            <person name="Zhou M."/>
            <person name="Andersen M.R."/>
            <person name="Archer D.B."/>
            <person name="Baker S.E."/>
            <person name="Benoit I."/>
            <person name="Brakhage A.A."/>
            <person name="Braus G.H."/>
            <person name="Fischer R."/>
            <person name="Frisvad J.C."/>
            <person name="Goldman G.H."/>
            <person name="Houbraken J."/>
            <person name="Oakley B."/>
            <person name="Pocsi I."/>
            <person name="Scazzocchio C."/>
            <person name="Seiboth B."/>
            <person name="vanKuyk P.A."/>
            <person name="Wortman J."/>
            <person name="Dyer P.S."/>
            <person name="Grigoriev I.V."/>
        </authorList>
    </citation>
    <scope>NUCLEOTIDE SEQUENCE [LARGE SCALE GENOMIC DNA]</scope>
    <source>
        <strain evidence="2">CBS 583.65</strain>
    </source>
</reference>
<organism evidence="1 2">
    <name type="scientific">Aspergillus versicolor CBS 583.65</name>
    <dbReference type="NCBI Taxonomy" id="1036611"/>
    <lineage>
        <taxon>Eukaryota</taxon>
        <taxon>Fungi</taxon>
        <taxon>Dikarya</taxon>
        <taxon>Ascomycota</taxon>
        <taxon>Pezizomycotina</taxon>
        <taxon>Eurotiomycetes</taxon>
        <taxon>Eurotiomycetidae</taxon>
        <taxon>Eurotiales</taxon>
        <taxon>Aspergillaceae</taxon>
        <taxon>Aspergillus</taxon>
        <taxon>Aspergillus subgen. Nidulantes</taxon>
    </lineage>
</organism>
<sequence>MAQGQELLPSRPLATGCELRFFTETNTAEHLDSDSPPSQHYYTELTYDGDVNSKVFEIPLHWHKAGDEPIFIPRYHLHGLKCLPGVKMKIREWTIPGGRFKERFFRDAFEFGNPPPFLHIMRVSWDGDNYPSLPGNIKFLDQMFVLIFGGLAKLVMPAKTVARTGA</sequence>
<evidence type="ECO:0000313" key="2">
    <source>
        <dbReference type="Proteomes" id="UP000184073"/>
    </source>
</evidence>
<dbReference type="Proteomes" id="UP000184073">
    <property type="component" value="Unassembled WGS sequence"/>
</dbReference>